<organism evidence="1 2">
    <name type="scientific">Sulfurimonas diazotrophicus</name>
    <dbReference type="NCBI Taxonomy" id="3131939"/>
    <lineage>
        <taxon>Bacteria</taxon>
        <taxon>Pseudomonadati</taxon>
        <taxon>Campylobacterota</taxon>
        <taxon>Epsilonproteobacteria</taxon>
        <taxon>Campylobacterales</taxon>
        <taxon>Sulfurimonadaceae</taxon>
        <taxon>Sulfurimonas</taxon>
    </lineage>
</organism>
<name>A0ABZ3H948_9BACT</name>
<accession>A0ABZ3H948</accession>
<dbReference type="RefSeq" id="WP_231018434.1">
    <property type="nucleotide sequence ID" value="NZ_CP147920.1"/>
</dbReference>
<proteinExistence type="predicted"/>
<keyword evidence="2" id="KW-1185">Reference proteome</keyword>
<protein>
    <submittedName>
        <fullName evidence="1">Uncharacterized protein</fullName>
    </submittedName>
</protein>
<evidence type="ECO:0000313" key="1">
    <source>
        <dbReference type="EMBL" id="XAU14230.1"/>
    </source>
</evidence>
<gene>
    <name evidence="1" type="ORF">WCY31_08165</name>
</gene>
<dbReference type="Proteomes" id="UP001447842">
    <property type="component" value="Chromosome"/>
</dbReference>
<reference evidence="1 2" key="1">
    <citation type="submission" date="2024-03" db="EMBL/GenBank/DDBJ databases">
        <title>Sulfurimonas sp. HSL3-1.</title>
        <authorList>
            <person name="Wang S."/>
        </authorList>
    </citation>
    <scope>NUCLEOTIDE SEQUENCE [LARGE SCALE GENOMIC DNA]</scope>
    <source>
        <strain evidence="1 2">HSL3-1</strain>
    </source>
</reference>
<sequence>MTEIITKEMHEIRGLIAQTVAKRNALKAEMQEWYERFPNERFGKFKDLIAVDGVLSQLDSHYKQLWDFHNARTEPVQKKAM</sequence>
<dbReference type="EMBL" id="CP147920">
    <property type="protein sequence ID" value="XAU14230.1"/>
    <property type="molecule type" value="Genomic_DNA"/>
</dbReference>
<evidence type="ECO:0000313" key="2">
    <source>
        <dbReference type="Proteomes" id="UP001447842"/>
    </source>
</evidence>